<feature type="compositionally biased region" description="Low complexity" evidence="1">
    <location>
        <begin position="1"/>
        <end position="20"/>
    </location>
</feature>
<protein>
    <submittedName>
        <fullName evidence="2">Uncharacterized protein</fullName>
    </submittedName>
</protein>
<gene>
    <name evidence="2" type="ORF">EJD97_010057</name>
</gene>
<feature type="compositionally biased region" description="Low complexity" evidence="1">
    <location>
        <begin position="135"/>
        <end position="153"/>
    </location>
</feature>
<comment type="caution">
    <text evidence="2">The sequence shown here is derived from an EMBL/GenBank/DDBJ whole genome shotgun (WGS) entry which is preliminary data.</text>
</comment>
<sequence>MTKPNSSKRNSSKNKLASSSKDSKTPTKRGRKAAPPIVRSTPPTIECSNIQPTPEEITSLDLPDHNYVTPNPPDLSISDSDDVHSEVPGFDDFTTKPPDILLRRSSRGANIGTTPPPRKRIKIVHPHKYDLSRLSKPQKQPDQQPDQSFQSPKSHPKEIENVSGVGVSPNTFSEK</sequence>
<evidence type="ECO:0000256" key="1">
    <source>
        <dbReference type="SAM" id="MobiDB-lite"/>
    </source>
</evidence>
<feature type="compositionally biased region" description="Basic residues" evidence="1">
    <location>
        <begin position="117"/>
        <end position="126"/>
    </location>
</feature>
<feature type="region of interest" description="Disordered" evidence="1">
    <location>
        <begin position="1"/>
        <end position="175"/>
    </location>
</feature>
<reference evidence="2" key="1">
    <citation type="submission" date="2019-05" db="EMBL/GenBank/DDBJ databases">
        <title>The de novo reference genome and transcriptome assemblies of the wild tomato species Solanum chilense.</title>
        <authorList>
            <person name="Stam R."/>
            <person name="Nosenko T."/>
            <person name="Hoerger A.C."/>
            <person name="Stephan W."/>
            <person name="Seidel M.A."/>
            <person name="Kuhn J.M.M."/>
            <person name="Haberer G."/>
            <person name="Tellier A."/>
        </authorList>
    </citation>
    <scope>NUCLEOTIDE SEQUENCE</scope>
    <source>
        <tissue evidence="2">Mature leaves</tissue>
    </source>
</reference>
<evidence type="ECO:0000313" key="2">
    <source>
        <dbReference type="EMBL" id="TMW94585.1"/>
    </source>
</evidence>
<dbReference type="EMBL" id="RXGB01002589">
    <property type="protein sequence ID" value="TMW94585.1"/>
    <property type="molecule type" value="Genomic_DNA"/>
</dbReference>
<feature type="non-terminal residue" evidence="2">
    <location>
        <position position="175"/>
    </location>
</feature>
<feature type="compositionally biased region" description="Polar residues" evidence="1">
    <location>
        <begin position="41"/>
        <end position="52"/>
    </location>
</feature>
<dbReference type="AlphaFoldDB" id="A0A6N2BIM6"/>
<accession>A0A6N2BIM6</accession>
<proteinExistence type="predicted"/>
<name>A0A6N2BIM6_SOLCI</name>
<organism evidence="2">
    <name type="scientific">Solanum chilense</name>
    <name type="common">Tomato</name>
    <name type="synonym">Lycopersicon chilense</name>
    <dbReference type="NCBI Taxonomy" id="4083"/>
    <lineage>
        <taxon>Eukaryota</taxon>
        <taxon>Viridiplantae</taxon>
        <taxon>Streptophyta</taxon>
        <taxon>Embryophyta</taxon>
        <taxon>Tracheophyta</taxon>
        <taxon>Spermatophyta</taxon>
        <taxon>Magnoliopsida</taxon>
        <taxon>eudicotyledons</taxon>
        <taxon>Gunneridae</taxon>
        <taxon>Pentapetalae</taxon>
        <taxon>asterids</taxon>
        <taxon>lamiids</taxon>
        <taxon>Solanales</taxon>
        <taxon>Solanaceae</taxon>
        <taxon>Solanoideae</taxon>
        <taxon>Solaneae</taxon>
        <taxon>Solanum</taxon>
        <taxon>Solanum subgen. Lycopersicon</taxon>
    </lineage>
</organism>